<dbReference type="EMBL" id="SDEE01000219">
    <property type="protein sequence ID" value="RXW19121.1"/>
    <property type="molecule type" value="Genomic_DNA"/>
</dbReference>
<dbReference type="PANTHER" id="PTHR12346">
    <property type="entry name" value="SIN3B-RELATED"/>
    <property type="match status" value="1"/>
</dbReference>
<gene>
    <name evidence="5" type="ORF">EST38_g6732</name>
</gene>
<dbReference type="AlphaFoldDB" id="A0A4Q2DJ51"/>
<dbReference type="OrthoDB" id="10265969at2759"/>
<evidence type="ECO:0000256" key="3">
    <source>
        <dbReference type="ARBA" id="ARBA00023242"/>
    </source>
</evidence>
<dbReference type="STRING" id="2316362.A0A4Q2DJ51"/>
<reference evidence="5 6" key="1">
    <citation type="submission" date="2019-01" db="EMBL/GenBank/DDBJ databases">
        <title>Draft genome sequence of Psathyrella aberdarensis IHI B618.</title>
        <authorList>
            <person name="Buettner E."/>
            <person name="Kellner H."/>
        </authorList>
    </citation>
    <scope>NUCLEOTIDE SEQUENCE [LARGE SCALE GENOMIC DNA]</scope>
    <source>
        <strain evidence="5 6">IHI B618</strain>
    </source>
</reference>
<keyword evidence="3 4" id="KW-0539">Nucleus</keyword>
<sequence>MTRATKLFEGYPALIQGYNAFLPEGHRIETNILNATNEYSVTITTPTGTESAGDSERVKIISATLPTIVKDENSPSDRDPEGAALATQYIEKLTTRYAGNTSVIQQFMESLRKYMYNKDAPDSDKIAESEMKELLKDQPDLVGEFDAFWKTIIARQNS</sequence>
<dbReference type="GO" id="GO:0000785">
    <property type="term" value="C:chromatin"/>
    <property type="evidence" value="ECO:0007669"/>
    <property type="project" value="TreeGrafter"/>
</dbReference>
<organism evidence="5 6">
    <name type="scientific">Candolleomyces aberdarensis</name>
    <dbReference type="NCBI Taxonomy" id="2316362"/>
    <lineage>
        <taxon>Eukaryota</taxon>
        <taxon>Fungi</taxon>
        <taxon>Dikarya</taxon>
        <taxon>Basidiomycota</taxon>
        <taxon>Agaricomycotina</taxon>
        <taxon>Agaricomycetes</taxon>
        <taxon>Agaricomycetidae</taxon>
        <taxon>Agaricales</taxon>
        <taxon>Agaricineae</taxon>
        <taxon>Psathyrellaceae</taxon>
        <taxon>Candolleomyces</taxon>
    </lineage>
</organism>
<dbReference type="PANTHER" id="PTHR12346:SF0">
    <property type="entry name" value="SIN3A, ISOFORM G"/>
    <property type="match status" value="1"/>
</dbReference>
<dbReference type="InterPro" id="IPR036600">
    <property type="entry name" value="PAH_sf"/>
</dbReference>
<dbReference type="SUPFAM" id="SSF47762">
    <property type="entry name" value="PAH2 domain"/>
    <property type="match status" value="1"/>
</dbReference>
<dbReference type="GO" id="GO:0003714">
    <property type="term" value="F:transcription corepressor activity"/>
    <property type="evidence" value="ECO:0007669"/>
    <property type="project" value="InterPro"/>
</dbReference>
<evidence type="ECO:0000256" key="2">
    <source>
        <dbReference type="ARBA" id="ARBA00022491"/>
    </source>
</evidence>
<proteinExistence type="predicted"/>
<comment type="caution">
    <text evidence="5">The sequence shown here is derived from an EMBL/GenBank/DDBJ whole genome shotgun (WGS) entry which is preliminary data.</text>
</comment>
<evidence type="ECO:0000256" key="4">
    <source>
        <dbReference type="PROSITE-ProRule" id="PRU00810"/>
    </source>
</evidence>
<name>A0A4Q2DJ51_9AGAR</name>
<comment type="subcellular location">
    <subcellularLocation>
        <location evidence="1 4">Nucleus</location>
    </subcellularLocation>
</comment>
<dbReference type="InterPro" id="IPR039774">
    <property type="entry name" value="Sin3-like"/>
</dbReference>
<evidence type="ECO:0000313" key="6">
    <source>
        <dbReference type="Proteomes" id="UP000290288"/>
    </source>
</evidence>
<keyword evidence="2" id="KW-0678">Repressor</keyword>
<protein>
    <submittedName>
        <fullName evidence="5">Uncharacterized protein</fullName>
    </submittedName>
</protein>
<keyword evidence="6" id="KW-1185">Reference proteome</keyword>
<dbReference type="GO" id="GO:0000122">
    <property type="term" value="P:negative regulation of transcription by RNA polymerase II"/>
    <property type="evidence" value="ECO:0007669"/>
    <property type="project" value="TreeGrafter"/>
</dbReference>
<evidence type="ECO:0000256" key="1">
    <source>
        <dbReference type="ARBA" id="ARBA00004123"/>
    </source>
</evidence>
<dbReference type="GO" id="GO:0000118">
    <property type="term" value="C:histone deacetylase complex"/>
    <property type="evidence" value="ECO:0007669"/>
    <property type="project" value="TreeGrafter"/>
</dbReference>
<evidence type="ECO:0000313" key="5">
    <source>
        <dbReference type="EMBL" id="RXW19121.1"/>
    </source>
</evidence>
<dbReference type="InterPro" id="IPR003822">
    <property type="entry name" value="PAH"/>
</dbReference>
<dbReference type="Gene3D" id="1.20.1160.11">
    <property type="entry name" value="Paired amphipathic helix"/>
    <property type="match status" value="1"/>
</dbReference>
<dbReference type="Proteomes" id="UP000290288">
    <property type="component" value="Unassembled WGS sequence"/>
</dbReference>
<dbReference type="PROSITE" id="PS51477">
    <property type="entry name" value="PAH"/>
    <property type="match status" value="1"/>
</dbReference>
<accession>A0A4Q2DJ51</accession>